<sequence length="641" mass="72599">MTEKNKYWCLAIAAWANPGSVHKPESTSTEYASDQLAIAAAKNPQDSGIALLNEDNITARLQKLVDSRGFESMLKLRQSPTTDDLENLVNIASHLKELDFPEYEDREEYADVMSPKQLTEYLSSILIGRMCKLLCINPPETLSSKTLYSELLRLYTVASCPRAGLPPPPPPPLYQVAVRGSLSQGIRPAHPSNQGLNQGRLKILRPHTEQKQRGLFRRVWDGIKKFGHRVGGSLSDGASLQNAHLHKFCPAYLGCSTRPTWKVKLFVLPPSIPLLNAFLSPRMSDQVNTLFEGNSGSTYLAGVAQTSDECLPQHTYQRMHQQIYEKLFWNRTEIYLENILPQWPIFHPDEVRAMRQRYLTSQSSDNDRLSILVLVDLADITNPFHSQDILEFQFSVLYTRTLQIHALLALYWVCRGFHSLANEHIVKAFHLGMFSCAQWDGASLQRHFPDIVALWCCCFIVCEYPIHTEVNAIPNLYKCLPLPSKEDIIRSFGSNAGAFFELRTAYISPRLAAISRPQLQCPTLESIKVTGPLAILKDRYVRTHRFGQSLAQGDFTSVASYIENLQNSGPTYRRWAFPSERFCLYKLAAICSNSSQRHTCLSLVQKSLDYLCPLPECFTHTDFNSICLLYSKLWAAEQRAC</sequence>
<protein>
    <submittedName>
        <fullName evidence="1">Uncharacterized protein</fullName>
    </submittedName>
</protein>
<dbReference type="EMBL" id="LSBJ02000015">
    <property type="protein sequence ID" value="OWT42491.1"/>
    <property type="molecule type" value="Genomic_DNA"/>
</dbReference>
<dbReference type="Proteomes" id="UP000078397">
    <property type="component" value="Unassembled WGS sequence"/>
</dbReference>
<name>A0A219AP48_METCM</name>
<keyword evidence="2" id="KW-1185">Reference proteome</keyword>
<dbReference type="GeneID" id="28854051"/>
<dbReference type="AlphaFoldDB" id="A0A219AP48"/>
<comment type="caution">
    <text evidence="1">The sequence shown here is derived from an EMBL/GenBank/DDBJ whole genome shotgun (WGS) entry which is preliminary data.</text>
</comment>
<evidence type="ECO:0000313" key="1">
    <source>
        <dbReference type="EMBL" id="OWT42491.1"/>
    </source>
</evidence>
<dbReference type="OrthoDB" id="4943172at2759"/>
<organism evidence="1 2">
    <name type="scientific">Pochonia chlamydosporia 170</name>
    <dbReference type="NCBI Taxonomy" id="1380566"/>
    <lineage>
        <taxon>Eukaryota</taxon>
        <taxon>Fungi</taxon>
        <taxon>Dikarya</taxon>
        <taxon>Ascomycota</taxon>
        <taxon>Pezizomycotina</taxon>
        <taxon>Sordariomycetes</taxon>
        <taxon>Hypocreomycetidae</taxon>
        <taxon>Hypocreales</taxon>
        <taxon>Clavicipitaceae</taxon>
        <taxon>Pochonia</taxon>
    </lineage>
</organism>
<dbReference type="KEGG" id="pchm:VFPPC_18394"/>
<accession>A0A219AP48</accession>
<gene>
    <name evidence="1" type="ORF">VFPPC_18394</name>
</gene>
<dbReference type="RefSeq" id="XP_022285004.1">
    <property type="nucleotide sequence ID" value="XM_022430012.1"/>
</dbReference>
<proteinExistence type="predicted"/>
<reference evidence="1 2" key="1">
    <citation type="journal article" date="2016" name="PLoS Pathog.">
        <title>Biosynthesis of antibiotic leucinostatins in bio-control fungus Purpureocillium lilacinum and their inhibition on phytophthora revealed by genome mining.</title>
        <authorList>
            <person name="Wang G."/>
            <person name="Liu Z."/>
            <person name="Lin R."/>
            <person name="Li E."/>
            <person name="Mao Z."/>
            <person name="Ling J."/>
            <person name="Yang Y."/>
            <person name="Yin W.B."/>
            <person name="Xie B."/>
        </authorList>
    </citation>
    <scope>NUCLEOTIDE SEQUENCE [LARGE SCALE GENOMIC DNA]</scope>
    <source>
        <strain evidence="1">170</strain>
    </source>
</reference>
<evidence type="ECO:0000313" key="2">
    <source>
        <dbReference type="Proteomes" id="UP000078397"/>
    </source>
</evidence>